<evidence type="ECO:0000256" key="2">
    <source>
        <dbReference type="ARBA" id="ARBA00006339"/>
    </source>
</evidence>
<gene>
    <name evidence="10" type="ORF">LSH36_1816g00000</name>
</gene>
<reference evidence="10" key="1">
    <citation type="journal article" date="2023" name="Mol. Biol. Evol.">
        <title>Third-Generation Sequencing Reveals the Adaptive Role of the Epigenome in Three Deep-Sea Polychaetes.</title>
        <authorList>
            <person name="Perez M."/>
            <person name="Aroh O."/>
            <person name="Sun Y."/>
            <person name="Lan Y."/>
            <person name="Juniper S.K."/>
            <person name="Young C.R."/>
            <person name="Angers B."/>
            <person name="Qian P.Y."/>
        </authorList>
    </citation>
    <scope>NUCLEOTIDE SEQUENCE</scope>
    <source>
        <strain evidence="10">P08H-3</strain>
    </source>
</reference>
<comment type="caution">
    <text evidence="10">The sequence shown here is derived from an EMBL/GenBank/DDBJ whole genome shotgun (WGS) entry which is preliminary data.</text>
</comment>
<evidence type="ECO:0000313" key="11">
    <source>
        <dbReference type="Proteomes" id="UP001208570"/>
    </source>
</evidence>
<keyword evidence="3 9" id="KW-0808">Transferase</keyword>
<keyword evidence="7" id="KW-0472">Membrane</keyword>
<dbReference type="AlphaFoldDB" id="A0AAD9IRV4"/>
<name>A0AAD9IRV4_9ANNE</name>
<dbReference type="GO" id="GO:0016051">
    <property type="term" value="P:carbohydrate biosynthetic process"/>
    <property type="evidence" value="ECO:0007669"/>
    <property type="project" value="InterPro"/>
</dbReference>
<keyword evidence="9" id="KW-0735">Signal-anchor</keyword>
<evidence type="ECO:0000313" key="10">
    <source>
        <dbReference type="EMBL" id="KAK2139397.1"/>
    </source>
</evidence>
<dbReference type="EMBL" id="JAODUP010001812">
    <property type="protein sequence ID" value="KAK2139397.1"/>
    <property type="molecule type" value="Genomic_DNA"/>
</dbReference>
<dbReference type="EC" id="2.8.2.-" evidence="9"/>
<dbReference type="InterPro" id="IPR018011">
    <property type="entry name" value="Carb_sulfotrans_8-10"/>
</dbReference>
<dbReference type="PANTHER" id="PTHR12137">
    <property type="entry name" value="CARBOHYDRATE SULFOTRANSFERASE"/>
    <property type="match status" value="1"/>
</dbReference>
<evidence type="ECO:0000256" key="9">
    <source>
        <dbReference type="RuleBase" id="RU364020"/>
    </source>
</evidence>
<comment type="similarity">
    <text evidence="2 9">Belongs to the sulfotransferase 2 family.</text>
</comment>
<protein>
    <recommendedName>
        <fullName evidence="9">Carbohydrate sulfotransferase</fullName>
        <ecNumber evidence="9">2.8.2.-</ecNumber>
    </recommendedName>
</protein>
<organism evidence="10 11">
    <name type="scientific">Paralvinella palmiformis</name>
    <dbReference type="NCBI Taxonomy" id="53620"/>
    <lineage>
        <taxon>Eukaryota</taxon>
        <taxon>Metazoa</taxon>
        <taxon>Spiralia</taxon>
        <taxon>Lophotrochozoa</taxon>
        <taxon>Annelida</taxon>
        <taxon>Polychaeta</taxon>
        <taxon>Sedentaria</taxon>
        <taxon>Canalipalpata</taxon>
        <taxon>Terebellida</taxon>
        <taxon>Terebelliformia</taxon>
        <taxon>Alvinellidae</taxon>
        <taxon>Paralvinella</taxon>
    </lineage>
</organism>
<accession>A0AAD9IRV4</accession>
<evidence type="ECO:0000256" key="6">
    <source>
        <dbReference type="ARBA" id="ARBA00023034"/>
    </source>
</evidence>
<dbReference type="Pfam" id="PF03567">
    <property type="entry name" value="Sulfotransfer_2"/>
    <property type="match status" value="1"/>
</dbReference>
<dbReference type="InterPro" id="IPR005331">
    <property type="entry name" value="Sulfotransferase"/>
</dbReference>
<keyword evidence="9" id="KW-0119">Carbohydrate metabolism</keyword>
<keyword evidence="8 9" id="KW-0325">Glycoprotein</keyword>
<keyword evidence="6 9" id="KW-0333">Golgi apparatus</keyword>
<keyword evidence="11" id="KW-1185">Reference proteome</keyword>
<sequence length="213" mass="25481">MSTEKNRLQRAGLKFLSDYDPNDRETKLATYFKFVIVRHPFDRLVSAYQERLSSPTLMLNYHEQLIKMTFKENSTTDKDSRIKLTFDQFLYLIARYHETSFKDGHWLSNYEHCHPCNIKYDYIIKFETIEHDLKLFYKHYFKSNESQDVVRRNSARSNITDKLEEVTRLFSAIDPNIVKEILNIYEKDFLLFSYIWEGVAGCSQIDEKGFECC</sequence>
<evidence type="ECO:0000256" key="7">
    <source>
        <dbReference type="ARBA" id="ARBA00023136"/>
    </source>
</evidence>
<evidence type="ECO:0000256" key="4">
    <source>
        <dbReference type="ARBA" id="ARBA00022692"/>
    </source>
</evidence>
<keyword evidence="5" id="KW-1133">Transmembrane helix</keyword>
<comment type="subcellular location">
    <subcellularLocation>
        <location evidence="1 9">Golgi apparatus membrane</location>
        <topology evidence="1 9">Single-pass type II membrane protein</topology>
    </subcellularLocation>
</comment>
<dbReference type="PANTHER" id="PTHR12137:SF54">
    <property type="entry name" value="CARBOHYDRATE SULFOTRANSFERASE"/>
    <property type="match status" value="1"/>
</dbReference>
<evidence type="ECO:0000256" key="8">
    <source>
        <dbReference type="ARBA" id="ARBA00023180"/>
    </source>
</evidence>
<keyword evidence="4" id="KW-0812">Transmembrane</keyword>
<proteinExistence type="inferred from homology"/>
<dbReference type="GO" id="GO:0000139">
    <property type="term" value="C:Golgi membrane"/>
    <property type="evidence" value="ECO:0007669"/>
    <property type="project" value="UniProtKB-SubCell"/>
</dbReference>
<dbReference type="Proteomes" id="UP001208570">
    <property type="component" value="Unassembled WGS sequence"/>
</dbReference>
<evidence type="ECO:0000256" key="5">
    <source>
        <dbReference type="ARBA" id="ARBA00022989"/>
    </source>
</evidence>
<evidence type="ECO:0000256" key="1">
    <source>
        <dbReference type="ARBA" id="ARBA00004323"/>
    </source>
</evidence>
<evidence type="ECO:0000256" key="3">
    <source>
        <dbReference type="ARBA" id="ARBA00022679"/>
    </source>
</evidence>
<dbReference type="GO" id="GO:0008146">
    <property type="term" value="F:sulfotransferase activity"/>
    <property type="evidence" value="ECO:0007669"/>
    <property type="project" value="InterPro"/>
</dbReference>